<sequence length="124" mass="14337">MRSVDGVRSSFWCVRNMENVTRTEIEDPAFINECVEKNFVSLKSLSNSLPPISHTLVFQKNKRELRVTSKNKSIASNFEKQKSIVSNKANPRSFEKQKRIASNKEKPRNFEKQKSHASKVVLRL</sequence>
<dbReference type="EMBL" id="BGPR01003459">
    <property type="protein sequence ID" value="GBM88404.1"/>
    <property type="molecule type" value="Genomic_DNA"/>
</dbReference>
<accession>A0A4Y2JEQ3</accession>
<dbReference type="AlphaFoldDB" id="A0A4Y2JEQ3"/>
<feature type="compositionally biased region" description="Basic and acidic residues" evidence="1">
    <location>
        <begin position="93"/>
        <end position="114"/>
    </location>
</feature>
<gene>
    <name evidence="2" type="ORF">AVEN_91097_1</name>
</gene>
<protein>
    <submittedName>
        <fullName evidence="2">Uncharacterized protein</fullName>
    </submittedName>
</protein>
<evidence type="ECO:0000313" key="2">
    <source>
        <dbReference type="EMBL" id="GBM88404.1"/>
    </source>
</evidence>
<evidence type="ECO:0000256" key="1">
    <source>
        <dbReference type="SAM" id="MobiDB-lite"/>
    </source>
</evidence>
<reference evidence="2 3" key="1">
    <citation type="journal article" date="2019" name="Sci. Rep.">
        <title>Orb-weaving spider Araneus ventricosus genome elucidates the spidroin gene catalogue.</title>
        <authorList>
            <person name="Kono N."/>
            <person name="Nakamura H."/>
            <person name="Ohtoshi R."/>
            <person name="Moran D.A.P."/>
            <person name="Shinohara A."/>
            <person name="Yoshida Y."/>
            <person name="Fujiwara M."/>
            <person name="Mori M."/>
            <person name="Tomita M."/>
            <person name="Arakawa K."/>
        </authorList>
    </citation>
    <scope>NUCLEOTIDE SEQUENCE [LARGE SCALE GENOMIC DNA]</scope>
</reference>
<organism evidence="2 3">
    <name type="scientific">Araneus ventricosus</name>
    <name type="common">Orbweaver spider</name>
    <name type="synonym">Epeira ventricosa</name>
    <dbReference type="NCBI Taxonomy" id="182803"/>
    <lineage>
        <taxon>Eukaryota</taxon>
        <taxon>Metazoa</taxon>
        <taxon>Ecdysozoa</taxon>
        <taxon>Arthropoda</taxon>
        <taxon>Chelicerata</taxon>
        <taxon>Arachnida</taxon>
        <taxon>Araneae</taxon>
        <taxon>Araneomorphae</taxon>
        <taxon>Entelegynae</taxon>
        <taxon>Araneoidea</taxon>
        <taxon>Araneidae</taxon>
        <taxon>Araneus</taxon>
    </lineage>
</organism>
<feature type="region of interest" description="Disordered" evidence="1">
    <location>
        <begin position="78"/>
        <end position="117"/>
    </location>
</feature>
<name>A0A4Y2JEQ3_ARAVE</name>
<comment type="caution">
    <text evidence="2">The sequence shown here is derived from an EMBL/GenBank/DDBJ whole genome shotgun (WGS) entry which is preliminary data.</text>
</comment>
<dbReference type="Proteomes" id="UP000499080">
    <property type="component" value="Unassembled WGS sequence"/>
</dbReference>
<feature type="compositionally biased region" description="Polar residues" evidence="1">
    <location>
        <begin position="78"/>
        <end position="90"/>
    </location>
</feature>
<evidence type="ECO:0000313" key="3">
    <source>
        <dbReference type="Proteomes" id="UP000499080"/>
    </source>
</evidence>
<proteinExistence type="predicted"/>
<keyword evidence="3" id="KW-1185">Reference proteome</keyword>